<dbReference type="Gene3D" id="2.40.420.20">
    <property type="match status" value="1"/>
</dbReference>
<dbReference type="SUPFAM" id="SSF111369">
    <property type="entry name" value="HlyD-like secretion proteins"/>
    <property type="match status" value="1"/>
</dbReference>
<reference evidence="5 6" key="1">
    <citation type="submission" date="2015-03" db="EMBL/GenBank/DDBJ databases">
        <authorList>
            <person name="Lepp D."/>
            <person name="Hassan Y.I."/>
            <person name="Li X.-Z."/>
            <person name="Zhou T."/>
        </authorList>
    </citation>
    <scope>NUCLEOTIDE SEQUENCE [LARGE SCALE GENOMIC DNA]</scope>
    <source>
        <strain evidence="5 6">Cr7-05</strain>
    </source>
</reference>
<evidence type="ECO:0000256" key="2">
    <source>
        <dbReference type="ARBA" id="ARBA00022448"/>
    </source>
</evidence>
<dbReference type="RefSeq" id="WP_046172526.1">
    <property type="nucleotide sequence ID" value="NZ_LAPV01000165.1"/>
</dbReference>
<dbReference type="InterPro" id="IPR051909">
    <property type="entry name" value="MFP_Cation_Efflux"/>
</dbReference>
<evidence type="ECO:0000259" key="3">
    <source>
        <dbReference type="Pfam" id="PF25919"/>
    </source>
</evidence>
<feature type="domain" description="CusB-like beta-barrel" evidence="4">
    <location>
        <begin position="312"/>
        <end position="387"/>
    </location>
</feature>
<dbReference type="Pfam" id="PF25919">
    <property type="entry name" value="BSH_CusB"/>
    <property type="match status" value="1"/>
</dbReference>
<dbReference type="NCBIfam" id="TIGR01730">
    <property type="entry name" value="RND_mfp"/>
    <property type="match status" value="1"/>
</dbReference>
<comment type="caution">
    <text evidence="5">The sequence shown here is derived from an EMBL/GenBank/DDBJ whole genome shotgun (WGS) entry which is preliminary data.</text>
</comment>
<keyword evidence="2" id="KW-0813">Transport</keyword>
<dbReference type="Pfam" id="PF25954">
    <property type="entry name" value="Beta-barrel_RND_2"/>
    <property type="match status" value="1"/>
</dbReference>
<dbReference type="Gene3D" id="2.40.50.100">
    <property type="match status" value="1"/>
</dbReference>
<comment type="similarity">
    <text evidence="1">Belongs to the membrane fusion protein (MFP) (TC 8.A.1) family.</text>
</comment>
<evidence type="ECO:0000256" key="1">
    <source>
        <dbReference type="ARBA" id="ARBA00009477"/>
    </source>
</evidence>
<dbReference type="Gene3D" id="2.40.30.170">
    <property type="match status" value="1"/>
</dbReference>
<evidence type="ECO:0000313" key="5">
    <source>
        <dbReference type="EMBL" id="KKC31570.1"/>
    </source>
</evidence>
<dbReference type="InterPro" id="IPR058792">
    <property type="entry name" value="Beta-barrel_RND_2"/>
</dbReference>
<dbReference type="InterPro" id="IPR058790">
    <property type="entry name" value="BSH_CusB"/>
</dbReference>
<feature type="domain" description="CusB-like barrel-sandwich hybrid" evidence="3">
    <location>
        <begin position="192"/>
        <end position="307"/>
    </location>
</feature>
<evidence type="ECO:0000259" key="4">
    <source>
        <dbReference type="Pfam" id="PF25954"/>
    </source>
</evidence>
<proteinExistence type="inferred from homology"/>
<dbReference type="Proteomes" id="UP000033519">
    <property type="component" value="Unassembled WGS sequence"/>
</dbReference>
<dbReference type="PANTHER" id="PTHR30097:SF15">
    <property type="entry name" value="CATION EFFLUX SYSTEM PROTEIN CUSB"/>
    <property type="match status" value="1"/>
</dbReference>
<organism evidence="5 6">
    <name type="scientific">Devosia psychrophila</name>
    <dbReference type="NCBI Taxonomy" id="728005"/>
    <lineage>
        <taxon>Bacteria</taxon>
        <taxon>Pseudomonadati</taxon>
        <taxon>Pseudomonadota</taxon>
        <taxon>Alphaproteobacteria</taxon>
        <taxon>Hyphomicrobiales</taxon>
        <taxon>Devosiaceae</taxon>
        <taxon>Devosia</taxon>
    </lineage>
</organism>
<accession>A0ABR5DU85</accession>
<dbReference type="PANTHER" id="PTHR30097">
    <property type="entry name" value="CATION EFFLUX SYSTEM PROTEIN CUSB"/>
    <property type="match status" value="1"/>
</dbReference>
<keyword evidence="6" id="KW-1185">Reference proteome</keyword>
<sequence>MNTKVTTGLALVAITAAGLGGYLAGQQRMSLPFIDWIPEISLQAAETPTASAGPVIYYRHPDGLPSYSATPKATDDGRPFTPVQAGDDVSFEEKPDVVAEVATGESRPPSGARRLLYYRHPMGLPDTSPTPKKDSMGMDYLPVYEGNADESGVVVAAGKMQRTGVRSEVASSRIIVRTIRVPGAVEFDERLVTVVASRSDAFVDRVADVTTGDRVNRGEPLLWLYSAEVSSAGAQYLTALKGGGDGAEGARQRLLNLGVAPAVIATIKRDGEIPMSTVWPAPRDGVVVERNVVEGMAAQSGDVLFRLVDLSSVWIIADVPEYDLDVVRVGASVDVSIRSLPGKTFSGRIALIYPGVAAETRTTKVRIEIANPDLSLLPGMYADVGIVAGSPTPVLSVSDSAVIDTGTRRTVILDLGDGRFGPREVKTGLQGDGFTEILTGIATGDRVVVSANFLIDAESNLKAALDGMAAVQGANP</sequence>
<protein>
    <submittedName>
        <fullName evidence="5">Cation transporter</fullName>
    </submittedName>
</protein>
<evidence type="ECO:0000313" key="6">
    <source>
        <dbReference type="Proteomes" id="UP000033519"/>
    </source>
</evidence>
<name>A0ABR5DU85_9HYPH</name>
<gene>
    <name evidence="5" type="ORF">WH91_18725</name>
</gene>
<dbReference type="InterPro" id="IPR006143">
    <property type="entry name" value="RND_pump_MFP"/>
</dbReference>
<dbReference type="EMBL" id="LAPV01000165">
    <property type="protein sequence ID" value="KKC31570.1"/>
    <property type="molecule type" value="Genomic_DNA"/>
</dbReference>